<proteinExistence type="inferred from homology"/>
<dbReference type="PANTHER" id="PTHR30579">
    <property type="entry name" value="TRANSCRIPTIONAL REGULATOR"/>
    <property type="match status" value="1"/>
</dbReference>
<organism evidence="6 7">
    <name type="scientific">Roseospira marina</name>
    <dbReference type="NCBI Taxonomy" id="140057"/>
    <lineage>
        <taxon>Bacteria</taxon>
        <taxon>Pseudomonadati</taxon>
        <taxon>Pseudomonadota</taxon>
        <taxon>Alphaproteobacteria</taxon>
        <taxon>Rhodospirillales</taxon>
        <taxon>Rhodospirillaceae</taxon>
        <taxon>Roseospira</taxon>
    </lineage>
</organism>
<reference evidence="6 7" key="1">
    <citation type="submission" date="2019-09" db="EMBL/GenBank/DDBJ databases">
        <title>Genome sequence of Roseospira marina, one of the more divergent members of the non-sulfur purple photosynthetic bacterial family, the Rhodospirillaceae.</title>
        <authorList>
            <person name="Meyer T."/>
            <person name="Kyndt J."/>
        </authorList>
    </citation>
    <scope>NUCLEOTIDE SEQUENCE [LARGE SCALE GENOMIC DNA]</scope>
    <source>
        <strain evidence="6 7">DSM 15113</strain>
    </source>
</reference>
<dbReference type="AlphaFoldDB" id="A0A5M6I8S1"/>
<dbReference type="Gene3D" id="3.40.190.10">
    <property type="entry name" value="Periplasmic binding protein-like II"/>
    <property type="match status" value="2"/>
</dbReference>
<evidence type="ECO:0000259" key="5">
    <source>
        <dbReference type="PROSITE" id="PS50931"/>
    </source>
</evidence>
<dbReference type="Proteomes" id="UP000324065">
    <property type="component" value="Unassembled WGS sequence"/>
</dbReference>
<dbReference type="EMBL" id="VWPJ01000023">
    <property type="protein sequence ID" value="KAA5604098.1"/>
    <property type="molecule type" value="Genomic_DNA"/>
</dbReference>
<dbReference type="Pfam" id="PF00126">
    <property type="entry name" value="HTH_1"/>
    <property type="match status" value="1"/>
</dbReference>
<dbReference type="InterPro" id="IPR036388">
    <property type="entry name" value="WH-like_DNA-bd_sf"/>
</dbReference>
<evidence type="ECO:0000256" key="1">
    <source>
        <dbReference type="ARBA" id="ARBA00009437"/>
    </source>
</evidence>
<evidence type="ECO:0000313" key="6">
    <source>
        <dbReference type="EMBL" id="KAA5604098.1"/>
    </source>
</evidence>
<dbReference type="SUPFAM" id="SSF53850">
    <property type="entry name" value="Periplasmic binding protein-like II"/>
    <property type="match status" value="1"/>
</dbReference>
<evidence type="ECO:0000256" key="2">
    <source>
        <dbReference type="ARBA" id="ARBA00023015"/>
    </source>
</evidence>
<dbReference type="Gene3D" id="1.10.10.10">
    <property type="entry name" value="Winged helix-like DNA-binding domain superfamily/Winged helix DNA-binding domain"/>
    <property type="match status" value="1"/>
</dbReference>
<evidence type="ECO:0000256" key="4">
    <source>
        <dbReference type="ARBA" id="ARBA00023163"/>
    </source>
</evidence>
<dbReference type="SUPFAM" id="SSF46785">
    <property type="entry name" value="Winged helix' DNA-binding domain"/>
    <property type="match status" value="1"/>
</dbReference>
<accession>A0A5M6I8S1</accession>
<protein>
    <submittedName>
        <fullName evidence="6">LysR family transcriptional regulator</fullName>
    </submittedName>
</protein>
<evidence type="ECO:0000256" key="3">
    <source>
        <dbReference type="ARBA" id="ARBA00023125"/>
    </source>
</evidence>
<comment type="similarity">
    <text evidence="1">Belongs to the LysR transcriptional regulatory family.</text>
</comment>
<dbReference type="GO" id="GO:0003677">
    <property type="term" value="F:DNA binding"/>
    <property type="evidence" value="ECO:0007669"/>
    <property type="project" value="UniProtKB-KW"/>
</dbReference>
<dbReference type="InterPro" id="IPR036390">
    <property type="entry name" value="WH_DNA-bd_sf"/>
</dbReference>
<gene>
    <name evidence="6" type="ORF">F1188_17560</name>
</gene>
<dbReference type="PANTHER" id="PTHR30579:SF7">
    <property type="entry name" value="HTH-TYPE TRANSCRIPTIONAL REGULATOR LRHA-RELATED"/>
    <property type="match status" value="1"/>
</dbReference>
<evidence type="ECO:0000313" key="7">
    <source>
        <dbReference type="Proteomes" id="UP000324065"/>
    </source>
</evidence>
<dbReference type="InterPro" id="IPR000847">
    <property type="entry name" value="LysR_HTH_N"/>
</dbReference>
<dbReference type="Pfam" id="PF03466">
    <property type="entry name" value="LysR_substrate"/>
    <property type="match status" value="1"/>
</dbReference>
<keyword evidence="2" id="KW-0805">Transcription regulation</keyword>
<dbReference type="RefSeq" id="WP_150063754.1">
    <property type="nucleotide sequence ID" value="NZ_JACHII010000023.1"/>
</dbReference>
<dbReference type="PROSITE" id="PS50931">
    <property type="entry name" value="HTH_LYSR"/>
    <property type="match status" value="1"/>
</dbReference>
<dbReference type="OrthoDB" id="9789529at2"/>
<name>A0A5M6I8S1_9PROT</name>
<dbReference type="GO" id="GO:0003700">
    <property type="term" value="F:DNA-binding transcription factor activity"/>
    <property type="evidence" value="ECO:0007669"/>
    <property type="project" value="InterPro"/>
</dbReference>
<keyword evidence="4" id="KW-0804">Transcription</keyword>
<sequence>MIPDIPSPLLRSFTAVVDCGSLSAAAVRVGRSDSALSLQMARLEDIVGTPLFDRDGRALKLNQTGAQLLPHARAILGRIDAAREDLGRARGEPIRIGIVQDLVDSVLRPSLAALGVDVTGQAISLVIGSTAELLQALSEERIDTAVHAGDAVHAVSTRVLPVRWFGDPARAEAEVVPLLGITPPCPFLTAAQHGLDAVGRPWRMVLSTPSLDGLRAAVQAGLGVTGRTDIGLGGPPLPAGALPPLPDIHYSVVERRWRKGAPSATARTLARCLDGIAADR</sequence>
<dbReference type="InterPro" id="IPR005119">
    <property type="entry name" value="LysR_subst-bd"/>
</dbReference>
<feature type="domain" description="HTH lysR-type" evidence="5">
    <location>
        <begin position="5"/>
        <end position="62"/>
    </location>
</feature>
<keyword evidence="3" id="KW-0238">DNA-binding</keyword>
<comment type="caution">
    <text evidence="6">The sequence shown here is derived from an EMBL/GenBank/DDBJ whole genome shotgun (WGS) entry which is preliminary data.</text>
</comment>
<dbReference type="InterPro" id="IPR050176">
    <property type="entry name" value="LTTR"/>
</dbReference>
<keyword evidence="7" id="KW-1185">Reference proteome</keyword>